<evidence type="ECO:0000313" key="1">
    <source>
        <dbReference type="EMBL" id="QDV66620.1"/>
    </source>
</evidence>
<name>A0A518JM36_9BACT</name>
<dbReference type="CDD" id="cd00093">
    <property type="entry name" value="HTH_XRE"/>
    <property type="match status" value="1"/>
</dbReference>
<reference evidence="1 2" key="1">
    <citation type="submission" date="2019-02" db="EMBL/GenBank/DDBJ databases">
        <title>Deep-cultivation of Planctomycetes and their phenomic and genomic characterization uncovers novel biology.</title>
        <authorList>
            <person name="Wiegand S."/>
            <person name="Jogler M."/>
            <person name="Boedeker C."/>
            <person name="Pinto D."/>
            <person name="Vollmers J."/>
            <person name="Rivas-Marin E."/>
            <person name="Kohn T."/>
            <person name="Peeters S.H."/>
            <person name="Heuer A."/>
            <person name="Rast P."/>
            <person name="Oberbeckmann S."/>
            <person name="Bunk B."/>
            <person name="Jeske O."/>
            <person name="Meyerdierks A."/>
            <person name="Storesund J.E."/>
            <person name="Kallscheuer N."/>
            <person name="Luecker S."/>
            <person name="Lage O.M."/>
            <person name="Pohl T."/>
            <person name="Merkel B.J."/>
            <person name="Hornburger P."/>
            <person name="Mueller R.-W."/>
            <person name="Bruemmer F."/>
            <person name="Labrenz M."/>
            <person name="Spormann A.M."/>
            <person name="Op den Camp H."/>
            <person name="Overmann J."/>
            <person name="Amann R."/>
            <person name="Jetten M.S.M."/>
            <person name="Mascher T."/>
            <person name="Medema M.H."/>
            <person name="Devos D.P."/>
            <person name="Kaster A.-K."/>
            <person name="Ovreas L."/>
            <person name="Rohde M."/>
            <person name="Galperin M.Y."/>
            <person name="Jogler C."/>
        </authorList>
    </citation>
    <scope>NUCLEOTIDE SEQUENCE [LARGE SCALE GENOMIC DNA]</scope>
    <source>
        <strain evidence="1 2">Poly24</strain>
    </source>
</reference>
<gene>
    <name evidence="1" type="ORF">Poly24_03070</name>
</gene>
<keyword evidence="2" id="KW-1185">Reference proteome</keyword>
<evidence type="ECO:0008006" key="3">
    <source>
        <dbReference type="Google" id="ProtNLM"/>
    </source>
</evidence>
<proteinExistence type="predicted"/>
<accession>A0A518JM36</accession>
<dbReference type="InterPro" id="IPR001387">
    <property type="entry name" value="Cro/C1-type_HTH"/>
</dbReference>
<dbReference type="RefSeq" id="WP_145089467.1">
    <property type="nucleotide sequence ID" value="NZ_CP036348.1"/>
</dbReference>
<dbReference type="EMBL" id="CP036348">
    <property type="protein sequence ID" value="QDV66620.1"/>
    <property type="molecule type" value="Genomic_DNA"/>
</dbReference>
<dbReference type="AlphaFoldDB" id="A0A518JM36"/>
<dbReference type="KEGG" id="rcf:Poly24_03070"/>
<protein>
    <recommendedName>
        <fullName evidence="3">Prophage CP4-57 regulatory protein (AlpA)</fullName>
    </recommendedName>
</protein>
<dbReference type="OrthoDB" id="275189at2"/>
<sequence>MTEREPEFDFTLLLDGVDTITPSLEDSLFQAGCDDATISLRFGRIYLTFSRSAPSLKDAILSAIKSVRDSGIPATVLRVDSCELVTQADIARRIDRSRQLVNQYINGSRGPGGFPAPACNITDGALLWNWCEVAHWLWENNFIKKSDLKDAQDLTIINSVLELEHQRQRSPDLTKEIITALC</sequence>
<evidence type="ECO:0000313" key="2">
    <source>
        <dbReference type="Proteomes" id="UP000315082"/>
    </source>
</evidence>
<organism evidence="1 2">
    <name type="scientific">Rosistilla carotiformis</name>
    <dbReference type="NCBI Taxonomy" id="2528017"/>
    <lineage>
        <taxon>Bacteria</taxon>
        <taxon>Pseudomonadati</taxon>
        <taxon>Planctomycetota</taxon>
        <taxon>Planctomycetia</taxon>
        <taxon>Pirellulales</taxon>
        <taxon>Pirellulaceae</taxon>
        <taxon>Rosistilla</taxon>
    </lineage>
</organism>
<dbReference type="Proteomes" id="UP000315082">
    <property type="component" value="Chromosome"/>
</dbReference>